<evidence type="ECO:0000256" key="1">
    <source>
        <dbReference type="ARBA" id="ARBA00005406"/>
    </source>
</evidence>
<dbReference type="GO" id="GO:0061809">
    <property type="term" value="F:NAD+ nucleosidase activity, cyclic ADP-ribose generating"/>
    <property type="evidence" value="ECO:0007669"/>
    <property type="project" value="InterPro"/>
</dbReference>
<accession>A0A5J4NEL2</accession>
<evidence type="ECO:0000256" key="3">
    <source>
        <dbReference type="ARBA" id="ARBA00022801"/>
    </source>
</evidence>
<dbReference type="GO" id="GO:0005886">
    <property type="term" value="C:plasma membrane"/>
    <property type="evidence" value="ECO:0007669"/>
    <property type="project" value="TreeGrafter"/>
</dbReference>
<sequence>MLERVALFEVIGSDYERNPPTISVVQNWSLFNRIVRQQGSLYNPRGYSSRKILLPMLTGYIFDGLNWCDKNITGGKGYTTTCGCTGKAQMVYAFWKSASNAICGLGIVYRTKFSLFKIVDFSLFFSTLATIELHNLKRPQVRQVTAYIVHDLVEGQYRRECDSESMLELKMEITKRNISYRCEEDPM</sequence>
<dbReference type="EMBL" id="QNGE01003705">
    <property type="protein sequence ID" value="KAA3673708.1"/>
    <property type="molecule type" value="Genomic_DNA"/>
</dbReference>
<comment type="similarity">
    <text evidence="1">Belongs to the ADP-ribosyl cyclase family.</text>
</comment>
<dbReference type="Proteomes" id="UP000324629">
    <property type="component" value="Unassembled WGS sequence"/>
</dbReference>
<dbReference type="Gene3D" id="1.20.82.10">
    <property type="entry name" value="ADP Ribosyl Cyclase, Chain A, domain 1"/>
    <property type="match status" value="1"/>
</dbReference>
<proteinExistence type="inferred from homology"/>
<dbReference type="GO" id="GO:0016740">
    <property type="term" value="F:transferase activity"/>
    <property type="evidence" value="ECO:0007669"/>
    <property type="project" value="UniProtKB-KW"/>
</dbReference>
<organism evidence="6 7">
    <name type="scientific">Paragonimus westermani</name>
    <dbReference type="NCBI Taxonomy" id="34504"/>
    <lineage>
        <taxon>Eukaryota</taxon>
        <taxon>Metazoa</taxon>
        <taxon>Spiralia</taxon>
        <taxon>Lophotrochozoa</taxon>
        <taxon>Platyhelminthes</taxon>
        <taxon>Trematoda</taxon>
        <taxon>Digenea</taxon>
        <taxon>Plagiorchiida</taxon>
        <taxon>Troglotremata</taxon>
        <taxon>Troglotrematidae</taxon>
        <taxon>Paragonimus</taxon>
    </lineage>
</organism>
<keyword evidence="3" id="KW-0378">Hydrolase</keyword>
<protein>
    <submittedName>
        <fullName evidence="6">ADP-ribosyl cyclase 1</fullName>
    </submittedName>
</protein>
<keyword evidence="4" id="KW-0520">NAD</keyword>
<evidence type="ECO:0000256" key="4">
    <source>
        <dbReference type="ARBA" id="ARBA00023027"/>
    </source>
</evidence>
<evidence type="ECO:0000313" key="7">
    <source>
        <dbReference type="Proteomes" id="UP000324629"/>
    </source>
</evidence>
<gene>
    <name evidence="6" type="ORF">DEA37_0006698</name>
</gene>
<keyword evidence="2" id="KW-0808">Transferase</keyword>
<name>A0A5J4NEL2_9TREM</name>
<reference evidence="6 7" key="1">
    <citation type="journal article" date="2019" name="Gigascience">
        <title>Whole-genome sequence of the oriental lung fluke Paragonimus westermani.</title>
        <authorList>
            <person name="Oey H."/>
            <person name="Zakrzewski M."/>
            <person name="Narain K."/>
            <person name="Devi K.R."/>
            <person name="Agatsuma T."/>
            <person name="Nawaratna S."/>
            <person name="Gobert G.N."/>
            <person name="Jones M.K."/>
            <person name="Ragan M.A."/>
            <person name="McManus D.P."/>
            <person name="Krause L."/>
        </authorList>
    </citation>
    <scope>NUCLEOTIDE SEQUENCE [LARGE SCALE GENOMIC DNA]</scope>
    <source>
        <strain evidence="6 7">IND2009</strain>
    </source>
</reference>
<evidence type="ECO:0000256" key="2">
    <source>
        <dbReference type="ARBA" id="ARBA00022679"/>
    </source>
</evidence>
<dbReference type="PANTHER" id="PTHR10912">
    <property type="entry name" value="ADP-RIBOSYL CYCLASE"/>
    <property type="match status" value="1"/>
</dbReference>
<evidence type="ECO:0000256" key="5">
    <source>
        <dbReference type="ARBA" id="ARBA00023157"/>
    </source>
</evidence>
<keyword evidence="7" id="KW-1185">Reference proteome</keyword>
<dbReference type="AlphaFoldDB" id="A0A5J4NEL2"/>
<dbReference type="Pfam" id="PF02267">
    <property type="entry name" value="Rib_hydrolayse"/>
    <property type="match status" value="1"/>
</dbReference>
<dbReference type="SUPFAM" id="SSF52309">
    <property type="entry name" value="N-(deoxy)ribosyltransferase-like"/>
    <property type="match status" value="1"/>
</dbReference>
<dbReference type="Gene3D" id="3.40.50.720">
    <property type="entry name" value="NAD(P)-binding Rossmann-like Domain"/>
    <property type="match status" value="1"/>
</dbReference>
<dbReference type="GO" id="GO:0016849">
    <property type="term" value="F:phosphorus-oxygen lyase activity"/>
    <property type="evidence" value="ECO:0007669"/>
    <property type="project" value="TreeGrafter"/>
</dbReference>
<dbReference type="PANTHER" id="PTHR10912:SF7">
    <property type="entry name" value="ADP-RIBOSYL CYCLASE_CYCLIC ADP-RIBOSE HYDROLASE"/>
    <property type="match status" value="1"/>
</dbReference>
<comment type="caution">
    <text evidence="6">The sequence shown here is derived from an EMBL/GenBank/DDBJ whole genome shotgun (WGS) entry which is preliminary data.</text>
</comment>
<dbReference type="InterPro" id="IPR003193">
    <property type="entry name" value="ADP-ribosyl_cyclase"/>
</dbReference>
<evidence type="ECO:0000313" key="6">
    <source>
        <dbReference type="EMBL" id="KAA3673708.1"/>
    </source>
</evidence>
<keyword evidence="5" id="KW-1015">Disulfide bond</keyword>